<dbReference type="InterPro" id="IPR000846">
    <property type="entry name" value="DapB_N"/>
</dbReference>
<dbReference type="STRING" id="298654.FraEuI1c_4066"/>
<dbReference type="KEGG" id="fri:FraEuI1c_4066"/>
<keyword evidence="1" id="KW-0521">NADP</keyword>
<dbReference type="CDD" id="cd24146">
    <property type="entry name" value="nat-AmDH_N_like"/>
    <property type="match status" value="1"/>
</dbReference>
<evidence type="ECO:0000313" key="5">
    <source>
        <dbReference type="EMBL" id="ADP82067.1"/>
    </source>
</evidence>
<dbReference type="GO" id="GO:0009089">
    <property type="term" value="P:lysine biosynthetic process via diaminopimelate"/>
    <property type="evidence" value="ECO:0007669"/>
    <property type="project" value="InterPro"/>
</dbReference>
<accession>E3J819</accession>
<dbReference type="eggNOG" id="COG3804">
    <property type="taxonomic scope" value="Bacteria"/>
</dbReference>
<dbReference type="SUPFAM" id="SSF51735">
    <property type="entry name" value="NAD(P)-binding Rossmann-fold domains"/>
    <property type="match status" value="1"/>
</dbReference>
<dbReference type="Gene3D" id="3.40.50.720">
    <property type="entry name" value="NAD(P)-binding Rossmann-like Domain"/>
    <property type="match status" value="1"/>
</dbReference>
<dbReference type="Proteomes" id="UP000002484">
    <property type="component" value="Chromosome"/>
</dbReference>
<dbReference type="OrthoDB" id="4759936at2"/>
<dbReference type="InParanoid" id="E3J819"/>
<dbReference type="HOGENOM" id="CLU_050509_0_0_11"/>
<keyword evidence="2" id="KW-0560">Oxidoreductase</keyword>
<evidence type="ECO:0000256" key="1">
    <source>
        <dbReference type="ARBA" id="ARBA00022857"/>
    </source>
</evidence>
<dbReference type="RefSeq" id="WP_013425185.1">
    <property type="nucleotide sequence ID" value="NC_014666.1"/>
</dbReference>
<dbReference type="GO" id="GO:0008839">
    <property type="term" value="F:4-hydroxy-tetrahydrodipicolinate reductase"/>
    <property type="evidence" value="ECO:0007669"/>
    <property type="project" value="InterPro"/>
</dbReference>
<protein>
    <submittedName>
        <fullName evidence="5">Dihydrodipicolinate reductase</fullName>
    </submittedName>
</protein>
<evidence type="ECO:0000313" key="6">
    <source>
        <dbReference type="Proteomes" id="UP000002484"/>
    </source>
</evidence>
<sequence>MTELSRPVRVIQWCTGKIGQIAIRHLVANPRFELVGVYTTSAAKEGVDAGLLAGIGPVGVPATTDKEALFALEADCVNYLPLAVDVEDLERLLRSGKNVVTAVGLTFPPPEDERTQRLEAACQAGGTTLHGGGVHPGFAGDILPLVTSRLISRIDQVVVTEVCDFSEHPQAELLFGLFGFGLSPEEAHKHATAVTGEVDAPYEESIALLAAALGLRVERNTHELTMAVADRDITIAAGAIPAGKVAGIRRRWEAIVDGRPAIVFVSEWKMADGLTPAIREGSNRYIVEFLGEPATRITLEPLEPSATGDPGYPGRIWTGMSVVNLIHDVVAAAPGIRTHLDLPLGRPQGLFHEGTTWRGPLPVAR</sequence>
<dbReference type="EMBL" id="CP002299">
    <property type="protein sequence ID" value="ADP82067.1"/>
    <property type="molecule type" value="Genomic_DNA"/>
</dbReference>
<feature type="domain" description="Dihydrodipicolinate reductase N-terminal" evidence="3">
    <location>
        <begin position="14"/>
        <end position="77"/>
    </location>
</feature>
<dbReference type="Pfam" id="PF01113">
    <property type="entry name" value="DapB_N"/>
    <property type="match status" value="1"/>
</dbReference>
<gene>
    <name evidence="5" type="ordered locus">FraEuI1c_4066</name>
</gene>
<dbReference type="AlphaFoldDB" id="E3J819"/>
<dbReference type="InterPro" id="IPR045760">
    <property type="entry name" value="DAP_DH_C"/>
</dbReference>
<organism evidence="5 6">
    <name type="scientific">Pseudofrankia inefficax (strain DSM 45817 / CECT 9037 / DDB 130130 / EuI1c)</name>
    <name type="common">Frankia inefficax</name>
    <dbReference type="NCBI Taxonomy" id="298654"/>
    <lineage>
        <taxon>Bacteria</taxon>
        <taxon>Bacillati</taxon>
        <taxon>Actinomycetota</taxon>
        <taxon>Actinomycetes</taxon>
        <taxon>Frankiales</taxon>
        <taxon>Frankiaceae</taxon>
        <taxon>Pseudofrankia</taxon>
    </lineage>
</organism>
<evidence type="ECO:0000256" key="2">
    <source>
        <dbReference type="ARBA" id="ARBA00023002"/>
    </source>
</evidence>
<evidence type="ECO:0000259" key="3">
    <source>
        <dbReference type="Pfam" id="PF01113"/>
    </source>
</evidence>
<feature type="domain" description="2,4-diaminopentanoate dehydrogenase C-terminal" evidence="4">
    <location>
        <begin position="141"/>
        <end position="345"/>
    </location>
</feature>
<evidence type="ECO:0000259" key="4">
    <source>
        <dbReference type="Pfam" id="PF19328"/>
    </source>
</evidence>
<dbReference type="InterPro" id="IPR036291">
    <property type="entry name" value="NAD(P)-bd_dom_sf"/>
</dbReference>
<proteinExistence type="predicted"/>
<name>E3J819_PSEI1</name>
<dbReference type="Pfam" id="PF19328">
    <property type="entry name" value="DAP_DH_C"/>
    <property type="match status" value="1"/>
</dbReference>
<reference evidence="5 6" key="1">
    <citation type="submission" date="2010-10" db="EMBL/GenBank/DDBJ databases">
        <title>Complete sequence of Frankia sp. EuI1c.</title>
        <authorList>
            <consortium name="US DOE Joint Genome Institute"/>
            <person name="Lucas S."/>
            <person name="Copeland A."/>
            <person name="Lapidus A."/>
            <person name="Cheng J.-F."/>
            <person name="Bruce D."/>
            <person name="Goodwin L."/>
            <person name="Pitluck S."/>
            <person name="Chertkov O."/>
            <person name="Detter J.C."/>
            <person name="Han C."/>
            <person name="Tapia R."/>
            <person name="Land M."/>
            <person name="Hauser L."/>
            <person name="Jeffries C."/>
            <person name="Kyrpides N."/>
            <person name="Ivanova N."/>
            <person name="Mikhailova N."/>
            <person name="Beauchemin N."/>
            <person name="Sen A."/>
            <person name="Sur S.A."/>
            <person name="Gtari M."/>
            <person name="Wall L."/>
            <person name="Tisa L."/>
            <person name="Woyke T."/>
        </authorList>
    </citation>
    <scope>NUCLEOTIDE SEQUENCE [LARGE SCALE GENOMIC DNA]</scope>
    <source>
        <strain evidence="6">DSM 45817 / CECT 9037 / EuI1c</strain>
    </source>
</reference>
<keyword evidence="6" id="KW-1185">Reference proteome</keyword>